<dbReference type="Proteomes" id="UP000664601">
    <property type="component" value="Unassembled WGS sequence"/>
</dbReference>
<dbReference type="SMART" id="SM00829">
    <property type="entry name" value="PKS_ER"/>
    <property type="match status" value="1"/>
</dbReference>
<dbReference type="InterPro" id="IPR002328">
    <property type="entry name" value="ADH_Zn_CS"/>
</dbReference>
<keyword evidence="1 5" id="KW-0479">Metal-binding</keyword>
<keyword evidence="4" id="KW-0520">NAD</keyword>
<dbReference type="RefSeq" id="WP_207675832.1">
    <property type="nucleotide sequence ID" value="NZ_JAFREM010000048.1"/>
</dbReference>
<dbReference type="CDD" id="cd08278">
    <property type="entry name" value="benzyl_alcohol_DH"/>
    <property type="match status" value="1"/>
</dbReference>
<dbReference type="EMBL" id="JAFREM010000048">
    <property type="protein sequence ID" value="MBO1308843.1"/>
    <property type="molecule type" value="Genomic_DNA"/>
</dbReference>
<keyword evidence="2 5" id="KW-0862">Zinc</keyword>
<evidence type="ECO:0000313" key="8">
    <source>
        <dbReference type="Proteomes" id="UP000664601"/>
    </source>
</evidence>
<evidence type="ECO:0000313" key="7">
    <source>
        <dbReference type="EMBL" id="MBO1308843.1"/>
    </source>
</evidence>
<dbReference type="Pfam" id="PF00107">
    <property type="entry name" value="ADH_zinc_N"/>
    <property type="match status" value="1"/>
</dbReference>
<protein>
    <submittedName>
        <fullName evidence="7">NAD(P)-dependent alcohol dehydrogenase</fullName>
    </submittedName>
</protein>
<evidence type="ECO:0000256" key="1">
    <source>
        <dbReference type="ARBA" id="ARBA00022723"/>
    </source>
</evidence>
<dbReference type="PANTHER" id="PTHR43880:SF12">
    <property type="entry name" value="ALCOHOL DEHYDROGENASE CLASS-3"/>
    <property type="match status" value="1"/>
</dbReference>
<evidence type="ECO:0000259" key="6">
    <source>
        <dbReference type="SMART" id="SM00829"/>
    </source>
</evidence>
<dbReference type="InterPro" id="IPR011032">
    <property type="entry name" value="GroES-like_sf"/>
</dbReference>
<dbReference type="Gene3D" id="3.40.50.720">
    <property type="entry name" value="NAD(P)-binding Rossmann-like Domain"/>
    <property type="match status" value="1"/>
</dbReference>
<keyword evidence="3" id="KW-0560">Oxidoreductase</keyword>
<comment type="similarity">
    <text evidence="5">Belongs to the zinc-containing alcohol dehydrogenase family.</text>
</comment>
<dbReference type="SUPFAM" id="SSF51735">
    <property type="entry name" value="NAD(P)-binding Rossmann-fold domains"/>
    <property type="match status" value="1"/>
</dbReference>
<dbReference type="Pfam" id="PF08240">
    <property type="entry name" value="ADH_N"/>
    <property type="match status" value="1"/>
</dbReference>
<reference evidence="7 8" key="1">
    <citation type="submission" date="2021-03" db="EMBL/GenBank/DDBJ databases">
        <title>Enterococcal diversity collection.</title>
        <authorList>
            <person name="Gilmore M.S."/>
            <person name="Schwartzman J."/>
            <person name="Van Tyne D."/>
            <person name="Martin M."/>
            <person name="Earl A.M."/>
            <person name="Manson A.L."/>
            <person name="Straub T."/>
            <person name="Salamzade R."/>
            <person name="Saavedra J."/>
            <person name="Lebreton F."/>
            <person name="Prichula J."/>
            <person name="Schaufler K."/>
            <person name="Gaca A."/>
            <person name="Sgardioli B."/>
            <person name="Wagenaar J."/>
            <person name="Strong T."/>
        </authorList>
    </citation>
    <scope>NUCLEOTIDE SEQUENCE [LARGE SCALE GENOMIC DNA]</scope>
    <source>
        <strain evidence="7 8">669A</strain>
    </source>
</reference>
<feature type="domain" description="Enoyl reductase (ER)" evidence="6">
    <location>
        <begin position="12"/>
        <end position="362"/>
    </location>
</feature>
<dbReference type="PANTHER" id="PTHR43880">
    <property type="entry name" value="ALCOHOL DEHYDROGENASE"/>
    <property type="match status" value="1"/>
</dbReference>
<evidence type="ECO:0000256" key="2">
    <source>
        <dbReference type="ARBA" id="ARBA00022833"/>
    </source>
</evidence>
<proteinExistence type="inferred from homology"/>
<keyword evidence="8" id="KW-1185">Reference proteome</keyword>
<organism evidence="7 8">
    <name type="scientific">Candidatus Enterococcus moelleringii</name>
    <dbReference type="NCBI Taxonomy" id="2815325"/>
    <lineage>
        <taxon>Bacteria</taxon>
        <taxon>Bacillati</taxon>
        <taxon>Bacillota</taxon>
        <taxon>Bacilli</taxon>
        <taxon>Lactobacillales</taxon>
        <taxon>Enterococcaceae</taxon>
        <taxon>Enterococcus</taxon>
    </lineage>
</organism>
<dbReference type="InterPro" id="IPR036291">
    <property type="entry name" value="NAD(P)-bd_dom_sf"/>
</dbReference>
<gene>
    <name evidence="7" type="ORF">JZO70_21915</name>
</gene>
<name>A0ABS3LGS7_9ENTE</name>
<evidence type="ECO:0000256" key="5">
    <source>
        <dbReference type="RuleBase" id="RU361277"/>
    </source>
</evidence>
<dbReference type="SUPFAM" id="SSF50129">
    <property type="entry name" value="GroES-like"/>
    <property type="match status" value="1"/>
</dbReference>
<dbReference type="InterPro" id="IPR013154">
    <property type="entry name" value="ADH-like_N"/>
</dbReference>
<evidence type="ECO:0000256" key="3">
    <source>
        <dbReference type="ARBA" id="ARBA00023002"/>
    </source>
</evidence>
<accession>A0ABS3LGS7</accession>
<comment type="cofactor">
    <cofactor evidence="5">
        <name>Zn(2+)</name>
        <dbReference type="ChEBI" id="CHEBI:29105"/>
    </cofactor>
</comment>
<dbReference type="InterPro" id="IPR020843">
    <property type="entry name" value="ER"/>
</dbReference>
<evidence type="ECO:0000256" key="4">
    <source>
        <dbReference type="ARBA" id="ARBA00023027"/>
    </source>
</evidence>
<dbReference type="PROSITE" id="PS00059">
    <property type="entry name" value="ADH_ZINC"/>
    <property type="match status" value="1"/>
</dbReference>
<dbReference type="InterPro" id="IPR013149">
    <property type="entry name" value="ADH-like_C"/>
</dbReference>
<comment type="caution">
    <text evidence="7">The sequence shown here is derived from an EMBL/GenBank/DDBJ whole genome shotgun (WGS) entry which is preliminary data.</text>
</comment>
<sequence length="372" mass="40078">MKIKAALVKEKGAPYEITDVELADVGAKDVLVKIVASGLCRSDYGERNGNSLEFPNVLGHEGSGIVEKVGDAVTSVEVGDHVILSYAYCGECKHCAEGHPSSCDRWFAVNNIGKNPRGEYVLHTENGEEVNNFFNQSSFSTYSLTDESNIVKVTKDVDLRLVGPLGCGLGTGSGAILSVLKPEVGQSIAIFGTGAVGFAAVMAAKIAGCYPIIAMDINDERLEKAKELGASHIFNSKEASGQDFVMEVTNGAGVDYVIDTTGVPPIMTQAMHSLTNSGTFVPLAVTKNNFEVNTFFDLVFGNKKIRGVLIGDTIAKFHLPNLIEFYKRGEFPFDQFVKYYDFEDINQAEADSVSGEVIKAVVVMDKSYQPPS</sequence>
<dbReference type="Gene3D" id="3.90.180.10">
    <property type="entry name" value="Medium-chain alcohol dehydrogenases, catalytic domain"/>
    <property type="match status" value="1"/>
</dbReference>